<dbReference type="RefSeq" id="WP_378601389.1">
    <property type="nucleotide sequence ID" value="NZ_JBHSQN010000002.1"/>
</dbReference>
<keyword evidence="1" id="KW-0472">Membrane</keyword>
<feature type="transmembrane region" description="Helical" evidence="1">
    <location>
        <begin position="32"/>
        <end position="50"/>
    </location>
</feature>
<reference evidence="3" key="1">
    <citation type="journal article" date="2019" name="Int. J. Syst. Evol. Microbiol.">
        <title>The Global Catalogue of Microorganisms (GCM) 10K type strain sequencing project: providing services to taxonomists for standard genome sequencing and annotation.</title>
        <authorList>
            <consortium name="The Broad Institute Genomics Platform"/>
            <consortium name="The Broad Institute Genome Sequencing Center for Infectious Disease"/>
            <person name="Wu L."/>
            <person name="Ma J."/>
        </authorList>
    </citation>
    <scope>NUCLEOTIDE SEQUENCE [LARGE SCALE GENOMIC DNA]</scope>
    <source>
        <strain evidence="3">CCUG 36956</strain>
    </source>
</reference>
<keyword evidence="1" id="KW-1133">Transmembrane helix</keyword>
<name>A0ABW1JN87_9NOCA</name>
<comment type="caution">
    <text evidence="2">The sequence shown here is derived from an EMBL/GenBank/DDBJ whole genome shotgun (WGS) entry which is preliminary data.</text>
</comment>
<keyword evidence="1" id="KW-0812">Transmembrane</keyword>
<feature type="transmembrane region" description="Helical" evidence="1">
    <location>
        <begin position="7"/>
        <end position="26"/>
    </location>
</feature>
<evidence type="ECO:0000256" key="1">
    <source>
        <dbReference type="SAM" id="Phobius"/>
    </source>
</evidence>
<protein>
    <submittedName>
        <fullName evidence="2">Uncharacterized protein</fullName>
    </submittedName>
</protein>
<keyword evidence="3" id="KW-1185">Reference proteome</keyword>
<evidence type="ECO:0000313" key="2">
    <source>
        <dbReference type="EMBL" id="MFC6010877.1"/>
    </source>
</evidence>
<sequence length="60" mass="6412">MGRYSNTILLMGAAAGTGVGLLWASWSPARAAVYGAIWLVVAVVLVVRDYRRPIADPHSD</sequence>
<accession>A0ABW1JN87</accession>
<dbReference type="EMBL" id="JBHSQN010000002">
    <property type="protein sequence ID" value="MFC6010877.1"/>
    <property type="molecule type" value="Genomic_DNA"/>
</dbReference>
<proteinExistence type="predicted"/>
<dbReference type="Proteomes" id="UP001596223">
    <property type="component" value="Unassembled WGS sequence"/>
</dbReference>
<organism evidence="2 3">
    <name type="scientific">Nocardia lasii</name>
    <dbReference type="NCBI Taxonomy" id="1616107"/>
    <lineage>
        <taxon>Bacteria</taxon>
        <taxon>Bacillati</taxon>
        <taxon>Actinomycetota</taxon>
        <taxon>Actinomycetes</taxon>
        <taxon>Mycobacteriales</taxon>
        <taxon>Nocardiaceae</taxon>
        <taxon>Nocardia</taxon>
    </lineage>
</organism>
<gene>
    <name evidence="2" type="ORF">ACFP3H_07420</name>
</gene>
<evidence type="ECO:0000313" key="3">
    <source>
        <dbReference type="Proteomes" id="UP001596223"/>
    </source>
</evidence>